<reference evidence="2 3" key="1">
    <citation type="submission" date="2015-12" db="EMBL/GenBank/DDBJ databases">
        <title>The genome of Folsomia candida.</title>
        <authorList>
            <person name="Faddeeva A."/>
            <person name="Derks M.F."/>
            <person name="Anvar Y."/>
            <person name="Smit S."/>
            <person name="Van Straalen N."/>
            <person name="Roelofs D."/>
        </authorList>
    </citation>
    <scope>NUCLEOTIDE SEQUENCE [LARGE SCALE GENOMIC DNA]</scope>
    <source>
        <strain evidence="2 3">VU population</strain>
        <tissue evidence="2">Whole body</tissue>
    </source>
</reference>
<feature type="region of interest" description="Disordered" evidence="1">
    <location>
        <begin position="117"/>
        <end position="156"/>
    </location>
</feature>
<dbReference type="AlphaFoldDB" id="A0A226EUX1"/>
<dbReference type="Proteomes" id="UP000198287">
    <property type="component" value="Unassembled WGS sequence"/>
</dbReference>
<accession>A0A226EUX1</accession>
<protein>
    <submittedName>
        <fullName evidence="2">Uncharacterized protein</fullName>
    </submittedName>
</protein>
<comment type="caution">
    <text evidence="2">The sequence shown here is derived from an EMBL/GenBank/DDBJ whole genome shotgun (WGS) entry which is preliminary data.</text>
</comment>
<gene>
    <name evidence="2" type="ORF">Fcan01_06111</name>
</gene>
<feature type="region of interest" description="Disordered" evidence="1">
    <location>
        <begin position="43"/>
        <end position="74"/>
    </location>
</feature>
<keyword evidence="3" id="KW-1185">Reference proteome</keyword>
<evidence type="ECO:0000313" key="2">
    <source>
        <dbReference type="EMBL" id="OXA60864.1"/>
    </source>
</evidence>
<proteinExistence type="predicted"/>
<dbReference type="EMBL" id="LNIX01000002">
    <property type="protein sequence ID" value="OXA60864.1"/>
    <property type="molecule type" value="Genomic_DNA"/>
</dbReference>
<sequence>MSELHLDLCRQSTKHLHDTIESIKDNLRLLEIFVISGLSEDGKSSVALTNNDDSQDSGGERRQGKDVTTASTSEEKGLHKFNRHKQCCCMCPVRLGGRGVVCCNSGYHHHRGVCISPTSTSNRRSRPVSMPRLNRTASLRRETALERASRVSTTTR</sequence>
<organism evidence="2 3">
    <name type="scientific">Folsomia candida</name>
    <name type="common">Springtail</name>
    <dbReference type="NCBI Taxonomy" id="158441"/>
    <lineage>
        <taxon>Eukaryota</taxon>
        <taxon>Metazoa</taxon>
        <taxon>Ecdysozoa</taxon>
        <taxon>Arthropoda</taxon>
        <taxon>Hexapoda</taxon>
        <taxon>Collembola</taxon>
        <taxon>Entomobryomorpha</taxon>
        <taxon>Isotomoidea</taxon>
        <taxon>Isotomidae</taxon>
        <taxon>Proisotominae</taxon>
        <taxon>Folsomia</taxon>
    </lineage>
</organism>
<evidence type="ECO:0000256" key="1">
    <source>
        <dbReference type="SAM" id="MobiDB-lite"/>
    </source>
</evidence>
<feature type="compositionally biased region" description="Basic and acidic residues" evidence="1">
    <location>
        <begin position="139"/>
        <end position="149"/>
    </location>
</feature>
<evidence type="ECO:0000313" key="3">
    <source>
        <dbReference type="Proteomes" id="UP000198287"/>
    </source>
</evidence>
<name>A0A226EUX1_FOLCA</name>